<proteinExistence type="predicted"/>
<organism evidence="1 2">
    <name type="scientific">Embleya hyalina</name>
    <dbReference type="NCBI Taxonomy" id="516124"/>
    <lineage>
        <taxon>Bacteria</taxon>
        <taxon>Bacillati</taxon>
        <taxon>Actinomycetota</taxon>
        <taxon>Actinomycetes</taxon>
        <taxon>Kitasatosporales</taxon>
        <taxon>Streptomycetaceae</taxon>
        <taxon>Embleya</taxon>
    </lineage>
</organism>
<dbReference type="InterPro" id="IPR015943">
    <property type="entry name" value="WD40/YVTN_repeat-like_dom_sf"/>
</dbReference>
<evidence type="ECO:0000313" key="1">
    <source>
        <dbReference type="EMBL" id="GCD99203.1"/>
    </source>
</evidence>
<dbReference type="Proteomes" id="UP000286931">
    <property type="component" value="Unassembled WGS sequence"/>
</dbReference>
<dbReference type="SUPFAM" id="SSF82171">
    <property type="entry name" value="DPP6 N-terminal domain-like"/>
    <property type="match status" value="1"/>
</dbReference>
<comment type="caution">
    <text evidence="1">The sequence shown here is derived from an EMBL/GenBank/DDBJ whole genome shotgun (WGS) entry which is preliminary data.</text>
</comment>
<protein>
    <submittedName>
        <fullName evidence="1">Uncharacterized protein</fullName>
    </submittedName>
</protein>
<dbReference type="Gene3D" id="2.130.10.10">
    <property type="entry name" value="YVTN repeat-like/Quinoprotein amine dehydrogenase"/>
    <property type="match status" value="1"/>
</dbReference>
<gene>
    <name evidence="1" type="ORF">EHYA_06916</name>
</gene>
<reference evidence="1 2" key="1">
    <citation type="submission" date="2018-12" db="EMBL/GenBank/DDBJ databases">
        <title>Draft genome sequence of Embleya hyalina NBRC 13850T.</title>
        <authorList>
            <person name="Komaki H."/>
            <person name="Hosoyama A."/>
            <person name="Kimura A."/>
            <person name="Ichikawa N."/>
            <person name="Tamura T."/>
        </authorList>
    </citation>
    <scope>NUCLEOTIDE SEQUENCE [LARGE SCALE GENOMIC DNA]</scope>
    <source>
        <strain evidence="1 2">NBRC 13850</strain>
    </source>
</reference>
<accession>A0A401YX69</accession>
<sequence>MERARLLLGARGCADLALPVFDAHGDRFVALPPPPANTGVTATALSLDGRWMVSRVQWAQRPVVRWVLHRPADGARRVLDGWPDDVDSLVAFSPDGHTLATAGNDDSLAVVTTIDIRTGSGGACGPARAARSR</sequence>
<dbReference type="EMBL" id="BIFH01000031">
    <property type="protein sequence ID" value="GCD99203.1"/>
    <property type="molecule type" value="Genomic_DNA"/>
</dbReference>
<evidence type="ECO:0000313" key="2">
    <source>
        <dbReference type="Proteomes" id="UP000286931"/>
    </source>
</evidence>
<keyword evidence="2" id="KW-1185">Reference proteome</keyword>
<name>A0A401YX69_9ACTN</name>
<dbReference type="AlphaFoldDB" id="A0A401YX69"/>